<accession>A0A5M8FLQ6</accession>
<dbReference type="AlphaFoldDB" id="A0A5M8FLQ6"/>
<keyword evidence="4" id="KW-1185">Reference proteome</keyword>
<evidence type="ECO:0000313" key="4">
    <source>
        <dbReference type="Proteomes" id="UP000322981"/>
    </source>
</evidence>
<gene>
    <name evidence="3" type="ORF">F2Q65_13765</name>
</gene>
<sequence>MLALPALALVGATPLAAATTDALEQRIAELQAELEQAKRELADARMTLETVCPDEAGRCPEPVKAKPEADKITLGPLTVGGAIRANYVNGDYPGGGSGPSRGGNGGNFELDVFRINVDLNYENIVGKLEYRWYDGYNFLHTGWVGYNFDNGSQVQVGVNRVPFGPGAYGVSQSWFFDQHYYLGLADDMDVGIKYVTSIGDWDLDFAYYARSEWNGNGTSEDSARYSYDSVIWESALDADGNVIGAAPNGYEERNQFNIRAIYGLDDIAIPTEIGVSLQYGQLHGRRADDGDHWAASVHMKNSWNNWLLATQLTRYKFNIDDDNLLGTDELIPMGAFDFAWPAATDAWVPAVSLSYLYQANRIPWLDSVRPYVEYSSIVKEDSSFNDSELFVLGAAWARQGWYIYTDAAWSNGNYFVGSKGDNYSNILDGVGDFGANGNDRWNFRFNINFGYYF</sequence>
<keyword evidence="2" id="KW-0732">Signal</keyword>
<dbReference type="SUPFAM" id="SSF56935">
    <property type="entry name" value="Porins"/>
    <property type="match status" value="1"/>
</dbReference>
<protein>
    <submittedName>
        <fullName evidence="3">Carbohydrate porin</fullName>
    </submittedName>
</protein>
<dbReference type="Proteomes" id="UP000322981">
    <property type="component" value="Unassembled WGS sequence"/>
</dbReference>
<feature type="chain" id="PRO_5024281572" evidence="2">
    <location>
        <begin position="18"/>
        <end position="453"/>
    </location>
</feature>
<dbReference type="EMBL" id="VWXX01000025">
    <property type="protein sequence ID" value="KAA6184051.1"/>
    <property type="molecule type" value="Genomic_DNA"/>
</dbReference>
<proteinExistence type="predicted"/>
<feature type="coiled-coil region" evidence="1">
    <location>
        <begin position="20"/>
        <end position="47"/>
    </location>
</feature>
<evidence type="ECO:0000313" key="3">
    <source>
        <dbReference type="EMBL" id="KAA6184051.1"/>
    </source>
</evidence>
<keyword evidence="1" id="KW-0175">Coiled coil</keyword>
<organism evidence="3 4">
    <name type="scientific">Thiohalocapsa marina</name>
    <dbReference type="NCBI Taxonomy" id="424902"/>
    <lineage>
        <taxon>Bacteria</taxon>
        <taxon>Pseudomonadati</taxon>
        <taxon>Pseudomonadota</taxon>
        <taxon>Gammaproteobacteria</taxon>
        <taxon>Chromatiales</taxon>
        <taxon>Chromatiaceae</taxon>
        <taxon>Thiohalocapsa</taxon>
    </lineage>
</organism>
<dbReference type="OrthoDB" id="625456at2"/>
<reference evidence="3 4" key="1">
    <citation type="submission" date="2019-09" db="EMBL/GenBank/DDBJ databases">
        <title>Whole-genome sequence of the purple sulfur bacterium Thiohalocapsa marina DSM 19078.</title>
        <authorList>
            <person name="Kyndt J.A."/>
            <person name="Meyer T.E."/>
        </authorList>
    </citation>
    <scope>NUCLEOTIDE SEQUENCE [LARGE SCALE GENOMIC DNA]</scope>
    <source>
        <strain evidence="3 4">DSM 19078</strain>
    </source>
</reference>
<evidence type="ECO:0000256" key="2">
    <source>
        <dbReference type="SAM" id="SignalP"/>
    </source>
</evidence>
<evidence type="ECO:0000256" key="1">
    <source>
        <dbReference type="SAM" id="Coils"/>
    </source>
</evidence>
<feature type="signal peptide" evidence="2">
    <location>
        <begin position="1"/>
        <end position="17"/>
    </location>
</feature>
<comment type="caution">
    <text evidence="3">The sequence shown here is derived from an EMBL/GenBank/DDBJ whole genome shotgun (WGS) entry which is preliminary data.</text>
</comment>
<name>A0A5M8FLQ6_9GAMM</name>